<dbReference type="RefSeq" id="WP_180546459.1">
    <property type="nucleotide sequence ID" value="NZ_JACCJZ010000020.1"/>
</dbReference>
<name>A0A7Z0TZR7_9GAMM</name>
<evidence type="ECO:0000256" key="3">
    <source>
        <dbReference type="ARBA" id="ARBA00023237"/>
    </source>
</evidence>
<keyword evidence="4" id="KW-0732">Signal</keyword>
<comment type="caution">
    <text evidence="6">The sequence shown here is derived from an EMBL/GenBank/DDBJ whole genome shotgun (WGS) entry which is preliminary data.</text>
</comment>
<dbReference type="SMART" id="SM00965">
    <property type="entry name" value="STN"/>
    <property type="match status" value="1"/>
</dbReference>
<dbReference type="EMBL" id="JACCJZ010000020">
    <property type="protein sequence ID" value="NYZ64265.1"/>
    <property type="molecule type" value="Genomic_DNA"/>
</dbReference>
<dbReference type="GO" id="GO:0019867">
    <property type="term" value="C:outer membrane"/>
    <property type="evidence" value="ECO:0007669"/>
    <property type="project" value="InterPro"/>
</dbReference>
<organism evidence="6 7">
    <name type="scientific">Luteimonas deserti</name>
    <dbReference type="NCBI Taxonomy" id="2752306"/>
    <lineage>
        <taxon>Bacteria</taxon>
        <taxon>Pseudomonadati</taxon>
        <taxon>Pseudomonadota</taxon>
        <taxon>Gammaproteobacteria</taxon>
        <taxon>Lysobacterales</taxon>
        <taxon>Lysobacteraceae</taxon>
        <taxon>Luteimonas</taxon>
    </lineage>
</organism>
<evidence type="ECO:0000259" key="5">
    <source>
        <dbReference type="SMART" id="SM00965"/>
    </source>
</evidence>
<keyword evidence="3" id="KW-0998">Cell outer membrane</keyword>
<keyword evidence="6" id="KW-0675">Receptor</keyword>
<evidence type="ECO:0000313" key="6">
    <source>
        <dbReference type="EMBL" id="NYZ64265.1"/>
    </source>
</evidence>
<dbReference type="SUPFAM" id="SSF56935">
    <property type="entry name" value="Porins"/>
    <property type="match status" value="1"/>
</dbReference>
<sequence>MSYSPRRRARTLLLASAIATSLSAALPSLVLAQQTTPDVRPFDIGEHPLGVALEMYSRQSGRQVATPADLQGRSSAVRGSFDSDVALSRLLRGTGWRAVAGADGRYRLVPTQIDGVAAGSVTAPLSVEGVGGDNPSFQGRTAYDQRDLQSIPASHGQITSLLRLNPAVQLDGGASTSNRPGDLKPADISIHGAAFWQNLFTIDGMSVNNDINPANRQFQSVNSSSTELHGNSSQGIALDVSLVERVDVYDSNVPAEYGGFNGGVVDAITRIPSQELHGSLSTTHTRSAWAQYHLDDWKKSEFFNTPAIADGYVRNQPEFDTTTWRVNLEGHLTDTFGLLGSFTRKHSDIYNQRRLNQSMEDAGATLPTFTNVFRRIDNYFVKGVWAPTDRFMLEAVVTHEPQQGEYFNRNALDGEFVMEEGGSNVGVTAMFEGDRVVQTHKLNWSSLEHSRTGGPGWFARWWHSPEISWGQPTPGGLALYGTFGDLHQEQESVGYQGKFEWAPVDMFGGAHRFAVGMGLSQTKAFYQRKQQFTDHGIGALRPTRTCIDANGIADTRHCSTSPVTFPGWRIAAAAGFRPGDGQYANQVWLYEAGRFDVEQNAWTLWAEDDMRLGRARIRAGLRVDGDDYTDTTTVAPRVAFEYDFAEDGGSQLTAGINRYYGRNIFDRALRVGRESLEYTMSRGPDLVWRDPIPAALNSTVLNNLDVPYDDEWTLGFRQIAWDTAFDLKYVKRKGRDQVVTVRRGGPVADPTVRQTFHYAYENIGHSDTDSVSLAVQPLQTFELGGTNTNARFIANWTDVYRSHVDPEGARFGDNFLIEYRGQVIRYNERPVENFARPWTARIVTQTMIPALNLTVGSFLSWRGDYTAARDTGATTEFDGRQISIYAPRDFGTTMTWDLRFAWQNTIGVKQETLFANLDVTNVLNRRNVATHMDDWAGGYEEFELGRHFQLELGYRF</sequence>
<dbReference type="AlphaFoldDB" id="A0A7Z0TZR7"/>
<reference evidence="6 7" key="1">
    <citation type="submission" date="2020-07" db="EMBL/GenBank/DDBJ databases">
        <title>isolation of Luteimonas sp. SJ-16.</title>
        <authorList>
            <person name="Huang X.-X."/>
            <person name="Xu L."/>
            <person name="Sun J.-Q."/>
        </authorList>
    </citation>
    <scope>NUCLEOTIDE SEQUENCE [LARGE SCALE GENOMIC DNA]</scope>
    <source>
        <strain evidence="6 7">SJ-16</strain>
    </source>
</reference>
<dbReference type="Gene3D" id="3.55.50.30">
    <property type="match status" value="1"/>
</dbReference>
<feature type="domain" description="Secretin/TonB short N-terminal" evidence="5">
    <location>
        <begin position="62"/>
        <end position="111"/>
    </location>
</feature>
<accession>A0A7Z0TZR7</accession>
<dbReference type="InterPro" id="IPR011662">
    <property type="entry name" value="Secretin/TonB_short_N"/>
</dbReference>
<gene>
    <name evidence="6" type="ORF">H0E82_16115</name>
</gene>
<dbReference type="Proteomes" id="UP000589896">
    <property type="component" value="Unassembled WGS sequence"/>
</dbReference>
<feature type="signal peptide" evidence="4">
    <location>
        <begin position="1"/>
        <end position="32"/>
    </location>
</feature>
<keyword evidence="1" id="KW-0813">Transport</keyword>
<proteinExistence type="predicted"/>
<evidence type="ECO:0000256" key="4">
    <source>
        <dbReference type="SAM" id="SignalP"/>
    </source>
</evidence>
<keyword evidence="2" id="KW-0472">Membrane</keyword>
<protein>
    <submittedName>
        <fullName evidence="6">TonB-dependent receptor plug domain-containing protein</fullName>
    </submittedName>
</protein>
<keyword evidence="7" id="KW-1185">Reference proteome</keyword>
<evidence type="ECO:0000256" key="2">
    <source>
        <dbReference type="ARBA" id="ARBA00023136"/>
    </source>
</evidence>
<feature type="chain" id="PRO_5031275061" evidence="4">
    <location>
        <begin position="33"/>
        <end position="956"/>
    </location>
</feature>
<dbReference type="Gene3D" id="2.170.130.10">
    <property type="entry name" value="TonB-dependent receptor, plug domain"/>
    <property type="match status" value="1"/>
</dbReference>
<evidence type="ECO:0000313" key="7">
    <source>
        <dbReference type="Proteomes" id="UP000589896"/>
    </source>
</evidence>
<evidence type="ECO:0000256" key="1">
    <source>
        <dbReference type="ARBA" id="ARBA00022448"/>
    </source>
</evidence>
<dbReference type="InterPro" id="IPR037066">
    <property type="entry name" value="Plug_dom_sf"/>
</dbReference>